<name>A0A6S6T990_9BACT</name>
<dbReference type="SUPFAM" id="SSF103088">
    <property type="entry name" value="OmpA-like"/>
    <property type="match status" value="1"/>
</dbReference>
<dbReference type="AlphaFoldDB" id="A0A6S6T990"/>
<protein>
    <recommendedName>
        <fullName evidence="2">OmpA-like domain-containing protein</fullName>
    </recommendedName>
</protein>
<organism evidence="1">
    <name type="scientific">uncultured Aureispira sp</name>
    <dbReference type="NCBI Taxonomy" id="1331704"/>
    <lineage>
        <taxon>Bacteria</taxon>
        <taxon>Pseudomonadati</taxon>
        <taxon>Bacteroidota</taxon>
        <taxon>Saprospiria</taxon>
        <taxon>Saprospirales</taxon>
        <taxon>Saprospiraceae</taxon>
        <taxon>Aureispira</taxon>
        <taxon>environmental samples</taxon>
    </lineage>
</organism>
<gene>
    <name evidence="1" type="ORF">HELGO_WM41478</name>
</gene>
<dbReference type="EMBL" id="CACVAQ010000221">
    <property type="protein sequence ID" value="CAA6814806.1"/>
    <property type="molecule type" value="Genomic_DNA"/>
</dbReference>
<evidence type="ECO:0008006" key="2">
    <source>
        <dbReference type="Google" id="ProtNLM"/>
    </source>
</evidence>
<dbReference type="InterPro" id="IPR036737">
    <property type="entry name" value="OmpA-like_sf"/>
</dbReference>
<proteinExistence type="predicted"/>
<sequence>MRLIFIIIISITSFSVELCAQLEQKHWVHFESGKASISLIQVDSIKALAEAAIAKSNGRIVVHTYANDALEGDANASLSGRRAYLVQQCLERAGMPLEHLQIKNKVYPMNQDACTACAEITVTTDSNFLSRNVYQDYVADFLREESGVLTQTFWIEPFKNVLVTTKDGVLIQIPAGTLATQDSGMVQLEVRFLKNSWELLLHSLTSRSAQQEFLDLNKAVHLQLAQYGKPLKVQAGKNITVVIPSDVYTEEAQLYAGKAQSWTAHQQSEQLKVGRFYVGAEAWCNPSNQKALALPNFELPPVKPKMISYDSLTKWQQKDLKDLQIRLDYLEGQKRDEKGKIKALSSGQKRNELTLKNKKNRLLIAVEKIKIETCAKNEAVEAAYYKAMAGYNKTRNKVQQAYLKDLEKAGDEALINESRCVELQANEEQLKEGYGQALYEQIVAQLRNQPTKAKLGYWLQTNQLGWMSVGKVAKRALTDAVPYRVRTATSAYKVTAFLIFDETQDVVVGETLDATDIIFWEVPNGKAAKLLAITQEGDHFLIALHDLTTSGDPIELNFKNVRLSEVLGVLK</sequence>
<reference evidence="1" key="1">
    <citation type="submission" date="2020-01" db="EMBL/GenBank/DDBJ databases">
        <authorList>
            <person name="Meier V. D."/>
            <person name="Meier V D."/>
        </authorList>
    </citation>
    <scope>NUCLEOTIDE SEQUENCE</scope>
    <source>
        <strain evidence="1">HLG_WM_MAG_10</strain>
    </source>
</reference>
<accession>A0A6S6T990</accession>
<evidence type="ECO:0000313" key="1">
    <source>
        <dbReference type="EMBL" id="CAA6814806.1"/>
    </source>
</evidence>
<dbReference type="Gene3D" id="3.30.1330.60">
    <property type="entry name" value="OmpA-like domain"/>
    <property type="match status" value="1"/>
</dbReference>